<dbReference type="GO" id="GO:0046872">
    <property type="term" value="F:metal ion binding"/>
    <property type="evidence" value="ECO:0007669"/>
    <property type="project" value="UniProtKB-KW"/>
</dbReference>
<evidence type="ECO:0000256" key="21">
    <source>
        <dbReference type="ARBA" id="ARBA00040652"/>
    </source>
</evidence>
<comment type="catalytic activity">
    <reaction evidence="24">
        <text>Zn(2+)(in) + 2 H(+)(out) = Zn(2+)(out) + 2 H(+)(in)</text>
        <dbReference type="Rhea" id="RHEA:72627"/>
        <dbReference type="ChEBI" id="CHEBI:15378"/>
        <dbReference type="ChEBI" id="CHEBI:29105"/>
    </reaction>
</comment>
<evidence type="ECO:0000256" key="16">
    <source>
        <dbReference type="ARBA" id="ARBA00023136"/>
    </source>
</evidence>
<keyword evidence="15" id="KW-0406">Ion transport</keyword>
<dbReference type="Ensembl" id="ENSCMIT00000042984.1">
    <property type="protein sequence ID" value="ENSCMIP00000042371.1"/>
    <property type="gene ID" value="ENSCMIG00000017611.1"/>
</dbReference>
<dbReference type="GO" id="GO:0031902">
    <property type="term" value="C:late endosome membrane"/>
    <property type="evidence" value="ECO:0007669"/>
    <property type="project" value="UniProtKB-SubCell"/>
</dbReference>
<dbReference type="SUPFAM" id="SSF161111">
    <property type="entry name" value="Cation efflux protein transmembrane domain-like"/>
    <property type="match status" value="1"/>
</dbReference>
<keyword evidence="7" id="KW-0771">Synaptosome</keyword>
<evidence type="ECO:0000256" key="8">
    <source>
        <dbReference type="ARBA" id="ARBA00022692"/>
    </source>
</evidence>
<dbReference type="InterPro" id="IPR058533">
    <property type="entry name" value="Cation_efflux_TM"/>
</dbReference>
<evidence type="ECO:0000256" key="2">
    <source>
        <dbReference type="ARBA" id="ARBA00004155"/>
    </source>
</evidence>
<feature type="domain" description="Cation efflux protein cytoplasmic" evidence="27">
    <location>
        <begin position="278"/>
        <end position="353"/>
    </location>
</feature>
<dbReference type="GO" id="GO:0043005">
    <property type="term" value="C:neuron projection"/>
    <property type="evidence" value="ECO:0007669"/>
    <property type="project" value="UniProtKB-KW"/>
</dbReference>
<keyword evidence="8 25" id="KW-0812">Transmembrane</keyword>
<evidence type="ECO:0000256" key="11">
    <source>
        <dbReference type="ARBA" id="ARBA00022833"/>
    </source>
</evidence>
<evidence type="ECO:0000256" key="20">
    <source>
        <dbReference type="ARBA" id="ARBA00037129"/>
    </source>
</evidence>
<dbReference type="InterPro" id="IPR050681">
    <property type="entry name" value="CDF/SLC30A"/>
</dbReference>
<evidence type="ECO:0000259" key="26">
    <source>
        <dbReference type="Pfam" id="PF01545"/>
    </source>
</evidence>
<accession>A0A4W3JT28</accession>
<keyword evidence="18" id="KW-0968">Cytoplasmic vesicle</keyword>
<keyword evidence="14" id="KW-0770">Synapse</keyword>
<evidence type="ECO:0000256" key="4">
    <source>
        <dbReference type="ARBA" id="ARBA00008873"/>
    </source>
</evidence>
<evidence type="ECO:0000256" key="6">
    <source>
        <dbReference type="ARBA" id="ARBA00022449"/>
    </source>
</evidence>
<dbReference type="InterPro" id="IPR002524">
    <property type="entry name" value="Cation_efflux"/>
</dbReference>
<dbReference type="PANTHER" id="PTHR11562">
    <property type="entry name" value="CATION EFFLUX PROTEIN/ ZINC TRANSPORTER"/>
    <property type="match status" value="1"/>
</dbReference>
<dbReference type="GO" id="GO:0005886">
    <property type="term" value="C:plasma membrane"/>
    <property type="evidence" value="ECO:0007669"/>
    <property type="project" value="TreeGrafter"/>
</dbReference>
<evidence type="ECO:0000256" key="9">
    <source>
        <dbReference type="ARBA" id="ARBA00022723"/>
    </source>
</evidence>
<evidence type="ECO:0000256" key="13">
    <source>
        <dbReference type="ARBA" id="ARBA00022989"/>
    </source>
</evidence>
<feature type="domain" description="Cation efflux protein transmembrane" evidence="26">
    <location>
        <begin position="47"/>
        <end position="274"/>
    </location>
</feature>
<dbReference type="Gene3D" id="1.20.1510.10">
    <property type="entry name" value="Cation efflux protein transmembrane domain"/>
    <property type="match status" value="1"/>
</dbReference>
<dbReference type="GO" id="GO:0005385">
    <property type="term" value="F:zinc ion transmembrane transporter activity"/>
    <property type="evidence" value="ECO:0007669"/>
    <property type="project" value="TreeGrafter"/>
</dbReference>
<feature type="transmembrane region" description="Helical" evidence="25">
    <location>
        <begin position="216"/>
        <end position="239"/>
    </location>
</feature>
<evidence type="ECO:0000256" key="18">
    <source>
        <dbReference type="ARBA" id="ARBA00023329"/>
    </source>
</evidence>
<keyword evidence="12" id="KW-0864">Zinc transport</keyword>
<evidence type="ECO:0000256" key="22">
    <source>
        <dbReference type="ARBA" id="ARBA00042040"/>
    </source>
</evidence>
<evidence type="ECO:0000259" key="27">
    <source>
        <dbReference type="Pfam" id="PF16916"/>
    </source>
</evidence>
<evidence type="ECO:0000256" key="7">
    <source>
        <dbReference type="ARBA" id="ARBA00022599"/>
    </source>
</evidence>
<dbReference type="InterPro" id="IPR036837">
    <property type="entry name" value="Cation_efflux_CTD_sf"/>
</dbReference>
<evidence type="ECO:0000256" key="10">
    <source>
        <dbReference type="ARBA" id="ARBA00022753"/>
    </source>
</evidence>
<reference evidence="28" key="5">
    <citation type="submission" date="2025-09" db="UniProtKB">
        <authorList>
            <consortium name="Ensembl"/>
        </authorList>
    </citation>
    <scope>IDENTIFICATION</scope>
</reference>
<keyword evidence="5" id="KW-0813">Transport</keyword>
<dbReference type="SUPFAM" id="SSF160240">
    <property type="entry name" value="Cation efflux protein cytoplasmic domain-like"/>
    <property type="match status" value="1"/>
</dbReference>
<sequence>MMYPNNPFDNGSNTNSIELERYVSQHCHTRISSEIENREKQQARRKLYVAAIVCLIFMVGEIVGGYFAHSLAIMTDAAHLLTDFGSMLVSLFSLWISARPATKAMNFGWHRSEILGALVSVLSIWVVTGVLVYLAIQRLISKDFEIEGHVMLITSGCAVGVNIIMAVILHQSTPLHSYVHRHSHGGGFSYEKLENGAVDSCTTGAGHHGNTSVRAAFVHVIGDLLQSIGVFVAAIIIFFKPSCKIADPISTFLFSIFVLGTTSTILKDVFRVLMEGTPKGMNFNVVKDVLLSIEGVKAMHSLHLWSLTLSQSVLSVHIAIEENADAQTVLKEATDSLQSKFTFHTTTIQVEKYSDDMLDCTQCQDPKD</sequence>
<reference evidence="29" key="3">
    <citation type="journal article" date="2014" name="Nature">
        <title>Elephant shark genome provides unique insights into gnathostome evolution.</title>
        <authorList>
            <consortium name="International Elephant Shark Genome Sequencing Consortium"/>
            <person name="Venkatesh B."/>
            <person name="Lee A.P."/>
            <person name="Ravi V."/>
            <person name="Maurya A.K."/>
            <person name="Lian M.M."/>
            <person name="Swann J.B."/>
            <person name="Ohta Y."/>
            <person name="Flajnik M.F."/>
            <person name="Sutoh Y."/>
            <person name="Kasahara M."/>
            <person name="Hoon S."/>
            <person name="Gangu V."/>
            <person name="Roy S.W."/>
            <person name="Irimia M."/>
            <person name="Korzh V."/>
            <person name="Kondrychyn I."/>
            <person name="Lim Z.W."/>
            <person name="Tay B.H."/>
            <person name="Tohari S."/>
            <person name="Kong K.W."/>
            <person name="Ho S."/>
            <person name="Lorente-Galdos B."/>
            <person name="Quilez J."/>
            <person name="Marques-Bonet T."/>
            <person name="Raney B.J."/>
            <person name="Ingham P.W."/>
            <person name="Tay A."/>
            <person name="Hillier L.W."/>
            <person name="Minx P."/>
            <person name="Boehm T."/>
            <person name="Wilson R.K."/>
            <person name="Brenner S."/>
            <person name="Warren W.C."/>
        </authorList>
    </citation>
    <scope>NUCLEOTIDE SEQUENCE [LARGE SCALE GENOMIC DNA]</scope>
</reference>
<evidence type="ECO:0000256" key="23">
    <source>
        <dbReference type="ARBA" id="ARBA00042216"/>
    </source>
</evidence>
<comment type="function">
    <text evidence="20">Probable proton-coupled zinc ion antiporter mediating the import of zinc from cytoplasm into synaptic vesicles and participating to cellular zinc ion homeostasis in the brain.</text>
</comment>
<evidence type="ECO:0000256" key="5">
    <source>
        <dbReference type="ARBA" id="ARBA00022448"/>
    </source>
</evidence>
<name>A0A4W3JT28_CALMI</name>
<dbReference type="GO" id="GO:0005765">
    <property type="term" value="C:lysosomal membrane"/>
    <property type="evidence" value="ECO:0007669"/>
    <property type="project" value="UniProtKB-SubCell"/>
</dbReference>
<protein>
    <recommendedName>
        <fullName evidence="21">Probable proton-coupled zinc antiporter SLC30A3</fullName>
    </recommendedName>
    <alternativeName>
        <fullName evidence="23">Solute carrier family 30 member 3</fullName>
    </alternativeName>
    <alternativeName>
        <fullName evidence="22">Zinc transporter 3</fullName>
    </alternativeName>
</protein>
<evidence type="ECO:0000256" key="19">
    <source>
        <dbReference type="ARBA" id="ARBA00034102"/>
    </source>
</evidence>
<dbReference type="InterPro" id="IPR027469">
    <property type="entry name" value="Cation_efflux_TMD_sf"/>
</dbReference>
<dbReference type="GO" id="GO:0010043">
    <property type="term" value="P:response to zinc ion"/>
    <property type="evidence" value="ECO:0007669"/>
    <property type="project" value="TreeGrafter"/>
</dbReference>
<evidence type="ECO:0000256" key="14">
    <source>
        <dbReference type="ARBA" id="ARBA00023018"/>
    </source>
</evidence>
<evidence type="ECO:0000256" key="24">
    <source>
        <dbReference type="ARBA" id="ARBA00048349"/>
    </source>
</evidence>
<dbReference type="PANTHER" id="PTHR11562:SF30">
    <property type="entry name" value="PROTON-COUPLED ZINC ANTIPORTER SLC30A3-RELATED"/>
    <property type="match status" value="1"/>
</dbReference>
<dbReference type="NCBIfam" id="TIGR01297">
    <property type="entry name" value="CDF"/>
    <property type="match status" value="1"/>
</dbReference>
<dbReference type="Pfam" id="PF16916">
    <property type="entry name" value="ZT_dimer"/>
    <property type="match status" value="1"/>
</dbReference>
<keyword evidence="13 25" id="KW-1133">Transmembrane helix</keyword>
<keyword evidence="9" id="KW-0479">Metal-binding</keyword>
<evidence type="ECO:0000256" key="25">
    <source>
        <dbReference type="SAM" id="Phobius"/>
    </source>
</evidence>
<comment type="subcellular location">
    <subcellularLocation>
        <location evidence="3">Cytoplasmic vesicle</location>
        <location evidence="3">Secretory vesicle</location>
        <location evidence="3">Synaptic vesicle membrane</location>
        <topology evidence="3">Multi-pass membrane protein</topology>
    </subcellularLocation>
    <subcellularLocation>
        <location evidence="1">Late endosome membrane</location>
        <topology evidence="1">Multi-pass membrane protein</topology>
    </subcellularLocation>
    <subcellularLocation>
        <location evidence="2">Lysosome membrane</location>
        <topology evidence="2">Multi-pass membrane protein</topology>
    </subcellularLocation>
    <subcellularLocation>
        <location evidence="19">Synapse</location>
        <location evidence="19">Synaptosome</location>
    </subcellularLocation>
</comment>
<evidence type="ECO:0000256" key="15">
    <source>
        <dbReference type="ARBA" id="ARBA00023065"/>
    </source>
</evidence>
<dbReference type="FunFam" id="1.20.1510.10:FF:000002">
    <property type="entry name" value="zinc transporter 3 isoform X1"/>
    <property type="match status" value="1"/>
</dbReference>
<dbReference type="InterPro" id="IPR027470">
    <property type="entry name" value="Cation_efflux_CTD"/>
</dbReference>
<dbReference type="AlphaFoldDB" id="A0A4W3JT28"/>
<reference evidence="28" key="4">
    <citation type="submission" date="2025-08" db="UniProtKB">
        <authorList>
            <consortium name="Ensembl"/>
        </authorList>
    </citation>
    <scope>IDENTIFICATION</scope>
</reference>
<reference evidence="29" key="2">
    <citation type="journal article" date="2007" name="PLoS Biol.">
        <title>Survey sequencing and comparative analysis of the elephant shark (Callorhinchus milii) genome.</title>
        <authorList>
            <person name="Venkatesh B."/>
            <person name="Kirkness E.F."/>
            <person name="Loh Y.H."/>
            <person name="Halpern A.L."/>
            <person name="Lee A.P."/>
            <person name="Johnson J."/>
            <person name="Dandona N."/>
            <person name="Viswanathan L.D."/>
            <person name="Tay A."/>
            <person name="Venter J.C."/>
            <person name="Strausberg R.L."/>
            <person name="Brenner S."/>
        </authorList>
    </citation>
    <scope>NUCLEOTIDE SEQUENCE [LARGE SCALE GENOMIC DNA]</scope>
</reference>
<feature type="transmembrane region" description="Helical" evidence="25">
    <location>
        <begin position="148"/>
        <end position="169"/>
    </location>
</feature>
<dbReference type="Proteomes" id="UP000314986">
    <property type="component" value="Unassembled WGS sequence"/>
</dbReference>
<evidence type="ECO:0000256" key="3">
    <source>
        <dbReference type="ARBA" id="ARBA00004644"/>
    </source>
</evidence>
<keyword evidence="17" id="KW-0458">Lysosome</keyword>
<evidence type="ECO:0000313" key="28">
    <source>
        <dbReference type="Ensembl" id="ENSCMIP00000042371.1"/>
    </source>
</evidence>
<evidence type="ECO:0000256" key="12">
    <source>
        <dbReference type="ARBA" id="ARBA00022906"/>
    </source>
</evidence>
<dbReference type="Pfam" id="PF01545">
    <property type="entry name" value="Cation_efflux"/>
    <property type="match status" value="1"/>
</dbReference>
<feature type="transmembrane region" description="Helical" evidence="25">
    <location>
        <begin position="47"/>
        <end position="68"/>
    </location>
</feature>
<keyword evidence="16 25" id="KW-0472">Membrane</keyword>
<proteinExistence type="inferred from homology"/>
<keyword evidence="6" id="KW-0050">Antiport</keyword>
<evidence type="ECO:0000256" key="1">
    <source>
        <dbReference type="ARBA" id="ARBA00004107"/>
    </source>
</evidence>
<reference evidence="29" key="1">
    <citation type="journal article" date="2006" name="Science">
        <title>Ancient noncoding elements conserved in the human genome.</title>
        <authorList>
            <person name="Venkatesh B."/>
            <person name="Kirkness E.F."/>
            <person name="Loh Y.H."/>
            <person name="Halpern A.L."/>
            <person name="Lee A.P."/>
            <person name="Johnson J."/>
            <person name="Dandona N."/>
            <person name="Viswanathan L.D."/>
            <person name="Tay A."/>
            <person name="Venter J.C."/>
            <person name="Strausberg R.L."/>
            <person name="Brenner S."/>
        </authorList>
    </citation>
    <scope>NUCLEOTIDE SEQUENCE [LARGE SCALE GENOMIC DNA]</scope>
</reference>
<evidence type="ECO:0000256" key="17">
    <source>
        <dbReference type="ARBA" id="ARBA00023228"/>
    </source>
</evidence>
<organism evidence="28 29">
    <name type="scientific">Callorhinchus milii</name>
    <name type="common">Ghost shark</name>
    <dbReference type="NCBI Taxonomy" id="7868"/>
    <lineage>
        <taxon>Eukaryota</taxon>
        <taxon>Metazoa</taxon>
        <taxon>Chordata</taxon>
        <taxon>Craniata</taxon>
        <taxon>Vertebrata</taxon>
        <taxon>Chondrichthyes</taxon>
        <taxon>Holocephali</taxon>
        <taxon>Chimaeriformes</taxon>
        <taxon>Callorhinchidae</taxon>
        <taxon>Callorhinchus</taxon>
    </lineage>
</organism>
<keyword evidence="10" id="KW-0967">Endosome</keyword>
<keyword evidence="11" id="KW-0862">Zinc</keyword>
<gene>
    <name evidence="28" type="primary">slc30a2</name>
</gene>
<keyword evidence="29" id="KW-1185">Reference proteome</keyword>
<dbReference type="GO" id="GO:0030672">
    <property type="term" value="C:synaptic vesicle membrane"/>
    <property type="evidence" value="ECO:0007669"/>
    <property type="project" value="UniProtKB-SubCell"/>
</dbReference>
<dbReference type="GeneTree" id="ENSGT00940000156072"/>
<feature type="transmembrane region" description="Helical" evidence="25">
    <location>
        <begin position="245"/>
        <end position="266"/>
    </location>
</feature>
<evidence type="ECO:0000313" key="29">
    <source>
        <dbReference type="Proteomes" id="UP000314986"/>
    </source>
</evidence>
<comment type="similarity">
    <text evidence="4">Belongs to the cation diffusion facilitator (CDF) transporter (TC 2.A.4) family. SLC30A subfamily.</text>
</comment>
<feature type="transmembrane region" description="Helical" evidence="25">
    <location>
        <begin position="114"/>
        <end position="136"/>
    </location>
</feature>
<dbReference type="GO" id="GO:0015297">
    <property type="term" value="F:antiporter activity"/>
    <property type="evidence" value="ECO:0007669"/>
    <property type="project" value="UniProtKB-KW"/>
</dbReference>